<dbReference type="PANTHER" id="PTHR33109:SF102">
    <property type="entry name" value="EPIDERMAL PATTERNING FACTOR-LIKE PROTEIN 1"/>
    <property type="match status" value="1"/>
</dbReference>
<evidence type="ECO:0000256" key="5">
    <source>
        <dbReference type="ARBA" id="ARBA00022729"/>
    </source>
</evidence>
<evidence type="ECO:0000256" key="6">
    <source>
        <dbReference type="ARBA" id="ARBA00023157"/>
    </source>
</evidence>
<evidence type="ECO:0000256" key="7">
    <source>
        <dbReference type="RuleBase" id="RU367102"/>
    </source>
</evidence>
<feature type="signal peptide" evidence="7">
    <location>
        <begin position="1"/>
        <end position="35"/>
    </location>
</feature>
<feature type="compositionally biased region" description="Basic and acidic residues" evidence="8">
    <location>
        <begin position="118"/>
        <end position="127"/>
    </location>
</feature>
<feature type="compositionally biased region" description="Basic residues" evidence="8">
    <location>
        <begin position="106"/>
        <end position="116"/>
    </location>
</feature>
<organism evidence="9 10">
    <name type="scientific">Cucumis melo var. makuwa</name>
    <name type="common">Oriental melon</name>
    <dbReference type="NCBI Taxonomy" id="1194695"/>
    <lineage>
        <taxon>Eukaryota</taxon>
        <taxon>Viridiplantae</taxon>
        <taxon>Streptophyta</taxon>
        <taxon>Embryophyta</taxon>
        <taxon>Tracheophyta</taxon>
        <taxon>Spermatophyta</taxon>
        <taxon>Magnoliopsida</taxon>
        <taxon>eudicotyledons</taxon>
        <taxon>Gunneridae</taxon>
        <taxon>Pentapetalae</taxon>
        <taxon>rosids</taxon>
        <taxon>fabids</taxon>
        <taxon>Cucurbitales</taxon>
        <taxon>Cucurbitaceae</taxon>
        <taxon>Benincaseae</taxon>
        <taxon>Cucumis</taxon>
    </lineage>
</organism>
<dbReference type="InterPro" id="IPR039455">
    <property type="entry name" value="EPFL"/>
</dbReference>
<feature type="region of interest" description="Disordered" evidence="8">
    <location>
        <begin position="56"/>
        <end position="75"/>
    </location>
</feature>
<sequence length="154" mass="17701">MGSFQIWHRNRNKHVSILLLFLSVFILILVTSIEGRGIQAMEGERKSAETVAVATEEEEEEKMGMMMRNQIGSRPPSCRRKCMECGGHCEAVQVPVALHDSNQNQKKGRRRRRSSRRYFSDHSKHDVALSSEDETSNYKPISWKCKCGNFIFNP</sequence>
<gene>
    <name evidence="9" type="ORF">E6C27_scaffold82G003900</name>
</gene>
<dbReference type="GO" id="GO:0005576">
    <property type="term" value="C:extracellular region"/>
    <property type="evidence" value="ECO:0007669"/>
    <property type="project" value="UniProtKB-SubCell"/>
</dbReference>
<feature type="region of interest" description="Disordered" evidence="8">
    <location>
        <begin position="98"/>
        <end position="133"/>
    </location>
</feature>
<comment type="subcellular location">
    <subcellularLocation>
        <location evidence="1 7">Secreted</location>
    </subcellularLocation>
</comment>
<evidence type="ECO:0000256" key="1">
    <source>
        <dbReference type="ARBA" id="ARBA00004613"/>
    </source>
</evidence>
<comment type="similarity">
    <text evidence="2 7">Belongs to the plant cysteine rich small secretory peptide family. Epidermal patterning factor subfamily.</text>
</comment>
<evidence type="ECO:0000256" key="3">
    <source>
        <dbReference type="ARBA" id="ARBA00022473"/>
    </source>
</evidence>
<comment type="function">
    <text evidence="7">Controls stomatal patterning.</text>
</comment>
<dbReference type="AlphaFoldDB" id="A0A5A7VH43"/>
<evidence type="ECO:0000256" key="8">
    <source>
        <dbReference type="SAM" id="MobiDB-lite"/>
    </source>
</evidence>
<keyword evidence="6" id="KW-1015">Disulfide bond</keyword>
<dbReference type="OrthoDB" id="614712at2759"/>
<evidence type="ECO:0000313" key="9">
    <source>
        <dbReference type="EMBL" id="KAA0065061.1"/>
    </source>
</evidence>
<evidence type="ECO:0000256" key="4">
    <source>
        <dbReference type="ARBA" id="ARBA00022525"/>
    </source>
</evidence>
<keyword evidence="5 7" id="KW-0732">Signal</keyword>
<comment type="caution">
    <text evidence="9">The sequence shown here is derived from an EMBL/GenBank/DDBJ whole genome shotgun (WGS) entry which is preliminary data.</text>
</comment>
<evidence type="ECO:0000256" key="2">
    <source>
        <dbReference type="ARBA" id="ARBA00008127"/>
    </source>
</evidence>
<dbReference type="PANTHER" id="PTHR33109">
    <property type="entry name" value="EPIDERMAL PATTERNING FACTOR-LIKE PROTEIN 4"/>
    <property type="match status" value="1"/>
</dbReference>
<protein>
    <recommendedName>
        <fullName evidence="7">Epidermal patterning factor-like protein</fullName>
    </recommendedName>
</protein>
<dbReference type="GO" id="GO:0010052">
    <property type="term" value="P:guard cell differentiation"/>
    <property type="evidence" value="ECO:0007669"/>
    <property type="project" value="UniProtKB-UniRule"/>
</dbReference>
<name>A0A5A7VH43_CUCMM</name>
<dbReference type="Pfam" id="PF17181">
    <property type="entry name" value="EPF"/>
    <property type="match status" value="1"/>
</dbReference>
<accession>A0A5A7VH43</accession>
<dbReference type="STRING" id="1194695.A0A5A7VH43"/>
<evidence type="ECO:0000313" key="10">
    <source>
        <dbReference type="Proteomes" id="UP000321393"/>
    </source>
</evidence>
<proteinExistence type="inferred from homology"/>
<dbReference type="Proteomes" id="UP000321393">
    <property type="component" value="Unassembled WGS sequence"/>
</dbReference>
<keyword evidence="4 7" id="KW-0964">Secreted</keyword>
<dbReference type="EMBL" id="SSTE01001846">
    <property type="protein sequence ID" value="KAA0065061.1"/>
    <property type="molecule type" value="Genomic_DNA"/>
</dbReference>
<feature type="chain" id="PRO_5027162497" description="Epidermal patterning factor-like protein" evidence="7">
    <location>
        <begin position="36"/>
        <end position="154"/>
    </location>
</feature>
<reference evidence="9 10" key="1">
    <citation type="submission" date="2019-08" db="EMBL/GenBank/DDBJ databases">
        <title>Draft genome sequences of two oriental melons (Cucumis melo L. var makuwa).</title>
        <authorList>
            <person name="Kwon S.-Y."/>
        </authorList>
    </citation>
    <scope>NUCLEOTIDE SEQUENCE [LARGE SCALE GENOMIC DNA]</scope>
    <source>
        <strain evidence="10">cv. SW 3</strain>
        <tissue evidence="9">Leaf</tissue>
    </source>
</reference>
<keyword evidence="3 7" id="KW-0217">Developmental protein</keyword>